<sequence>MKLCDTLINSSDRLWVCLLRERYRIQAMVSDSLQKSNCSPFWRSISKVWPLYKSQLAWSIGNGSLISFWHDIWIPELGPVNAWKKSPLILADHACVKDFSLNDGSWNWVAIYNILHPQAAQFIYRSAASFGFRSATESFRMLTAANGASLMTESVFVAPWRRLPFTSSEIARWNLKITGCHPPLDTPWNILFAYALWHTWKSRNNLIFNGIRDHANSILHQRLHLAKHSTDWTTINIDSAVSSSGSAMTSGVFRDHLGNFLAGFNKHIGAAWILSAKLWGVYEGLKIAWSYGFEMVQNQVDSSDAYHLLKELIKREANMVADSLAKLENNTAGQLNLLESPPRQIEELLRCDISGPPYARREHA</sequence>
<dbReference type="GO" id="GO:0003676">
    <property type="term" value="F:nucleic acid binding"/>
    <property type="evidence" value="ECO:0007669"/>
    <property type="project" value="InterPro"/>
</dbReference>
<dbReference type="EMBL" id="VEPZ02000792">
    <property type="protein sequence ID" value="KAE8719146.1"/>
    <property type="molecule type" value="Genomic_DNA"/>
</dbReference>
<dbReference type="InterPro" id="IPR002156">
    <property type="entry name" value="RNaseH_domain"/>
</dbReference>
<organism evidence="2 3">
    <name type="scientific">Hibiscus syriacus</name>
    <name type="common">Rose of Sharon</name>
    <dbReference type="NCBI Taxonomy" id="106335"/>
    <lineage>
        <taxon>Eukaryota</taxon>
        <taxon>Viridiplantae</taxon>
        <taxon>Streptophyta</taxon>
        <taxon>Embryophyta</taxon>
        <taxon>Tracheophyta</taxon>
        <taxon>Spermatophyta</taxon>
        <taxon>Magnoliopsida</taxon>
        <taxon>eudicotyledons</taxon>
        <taxon>Gunneridae</taxon>
        <taxon>Pentapetalae</taxon>
        <taxon>rosids</taxon>
        <taxon>malvids</taxon>
        <taxon>Malvales</taxon>
        <taxon>Malvaceae</taxon>
        <taxon>Malvoideae</taxon>
        <taxon>Hibiscus</taxon>
    </lineage>
</organism>
<dbReference type="PANTHER" id="PTHR47723">
    <property type="entry name" value="OS05G0353850 PROTEIN"/>
    <property type="match status" value="1"/>
</dbReference>
<evidence type="ECO:0000313" key="2">
    <source>
        <dbReference type="EMBL" id="KAE8719146.1"/>
    </source>
</evidence>
<dbReference type="InterPro" id="IPR053151">
    <property type="entry name" value="RNase_H-like"/>
</dbReference>
<feature type="domain" description="RNase H type-1" evidence="1">
    <location>
        <begin position="238"/>
        <end position="311"/>
    </location>
</feature>
<keyword evidence="3" id="KW-1185">Reference proteome</keyword>
<name>A0A6A3BQE0_HIBSY</name>
<evidence type="ECO:0000259" key="1">
    <source>
        <dbReference type="Pfam" id="PF13456"/>
    </source>
</evidence>
<dbReference type="Proteomes" id="UP000436088">
    <property type="component" value="Unassembled WGS sequence"/>
</dbReference>
<dbReference type="CDD" id="cd06222">
    <property type="entry name" value="RNase_H_like"/>
    <property type="match status" value="1"/>
</dbReference>
<proteinExistence type="predicted"/>
<accession>A0A6A3BQE0</accession>
<dbReference type="GO" id="GO:0004523">
    <property type="term" value="F:RNA-DNA hybrid ribonuclease activity"/>
    <property type="evidence" value="ECO:0007669"/>
    <property type="project" value="InterPro"/>
</dbReference>
<dbReference type="PANTHER" id="PTHR47723:SF13">
    <property type="entry name" value="PUTATIVE-RELATED"/>
    <property type="match status" value="1"/>
</dbReference>
<gene>
    <name evidence="2" type="ORF">F3Y22_tig00109972pilonHSYRG00122</name>
</gene>
<evidence type="ECO:0000313" key="3">
    <source>
        <dbReference type="Proteomes" id="UP000436088"/>
    </source>
</evidence>
<protein>
    <recommendedName>
        <fullName evidence="1">RNase H type-1 domain-containing protein</fullName>
    </recommendedName>
</protein>
<dbReference type="Pfam" id="PF13456">
    <property type="entry name" value="RVT_3"/>
    <property type="match status" value="1"/>
</dbReference>
<reference evidence="2" key="1">
    <citation type="submission" date="2019-09" db="EMBL/GenBank/DDBJ databases">
        <title>Draft genome information of white flower Hibiscus syriacus.</title>
        <authorList>
            <person name="Kim Y.-M."/>
        </authorList>
    </citation>
    <scope>NUCLEOTIDE SEQUENCE [LARGE SCALE GENOMIC DNA]</scope>
    <source>
        <strain evidence="2">YM2019G1</strain>
    </source>
</reference>
<dbReference type="AlphaFoldDB" id="A0A6A3BQE0"/>
<dbReference type="InterPro" id="IPR044730">
    <property type="entry name" value="RNase_H-like_dom_plant"/>
</dbReference>
<comment type="caution">
    <text evidence="2">The sequence shown here is derived from an EMBL/GenBank/DDBJ whole genome shotgun (WGS) entry which is preliminary data.</text>
</comment>